<protein>
    <recommendedName>
        <fullName evidence="5">CENP-V/GFA domain-containing protein</fullName>
    </recommendedName>
</protein>
<dbReference type="STRING" id="913774.A0A0C3I460"/>
<evidence type="ECO:0000256" key="3">
    <source>
        <dbReference type="ARBA" id="ARBA00022833"/>
    </source>
</evidence>
<dbReference type="SUPFAM" id="SSF51316">
    <property type="entry name" value="Mss4-like"/>
    <property type="match status" value="1"/>
</dbReference>
<evidence type="ECO:0000313" key="6">
    <source>
        <dbReference type="EMBL" id="KIN09112.1"/>
    </source>
</evidence>
<keyword evidence="2" id="KW-0479">Metal-binding</keyword>
<dbReference type="AlphaFoldDB" id="A0A0C3I460"/>
<evidence type="ECO:0000256" key="1">
    <source>
        <dbReference type="ARBA" id="ARBA00005495"/>
    </source>
</evidence>
<dbReference type="HOGENOM" id="CLU_055491_3_6_1"/>
<evidence type="ECO:0000256" key="4">
    <source>
        <dbReference type="ARBA" id="ARBA00023239"/>
    </source>
</evidence>
<dbReference type="InterPro" id="IPR011057">
    <property type="entry name" value="Mss4-like_sf"/>
</dbReference>
<dbReference type="GO" id="GO:0016846">
    <property type="term" value="F:carbon-sulfur lyase activity"/>
    <property type="evidence" value="ECO:0007669"/>
    <property type="project" value="InterPro"/>
</dbReference>
<proteinExistence type="inferred from homology"/>
<organism evidence="6 7">
    <name type="scientific">Oidiodendron maius (strain Zn)</name>
    <dbReference type="NCBI Taxonomy" id="913774"/>
    <lineage>
        <taxon>Eukaryota</taxon>
        <taxon>Fungi</taxon>
        <taxon>Dikarya</taxon>
        <taxon>Ascomycota</taxon>
        <taxon>Pezizomycotina</taxon>
        <taxon>Leotiomycetes</taxon>
        <taxon>Leotiomycetes incertae sedis</taxon>
        <taxon>Myxotrichaceae</taxon>
        <taxon>Oidiodendron</taxon>
    </lineage>
</organism>
<reference evidence="6 7" key="1">
    <citation type="submission" date="2014-04" db="EMBL/GenBank/DDBJ databases">
        <authorList>
            <consortium name="DOE Joint Genome Institute"/>
            <person name="Kuo A."/>
            <person name="Martino E."/>
            <person name="Perotto S."/>
            <person name="Kohler A."/>
            <person name="Nagy L.G."/>
            <person name="Floudas D."/>
            <person name="Copeland A."/>
            <person name="Barry K.W."/>
            <person name="Cichocki N."/>
            <person name="Veneault-Fourrey C."/>
            <person name="LaButti K."/>
            <person name="Lindquist E.A."/>
            <person name="Lipzen A."/>
            <person name="Lundell T."/>
            <person name="Morin E."/>
            <person name="Murat C."/>
            <person name="Sun H."/>
            <person name="Tunlid A."/>
            <person name="Henrissat B."/>
            <person name="Grigoriev I.V."/>
            <person name="Hibbett D.S."/>
            <person name="Martin F."/>
            <person name="Nordberg H.P."/>
            <person name="Cantor M.N."/>
            <person name="Hua S.X."/>
        </authorList>
    </citation>
    <scope>NUCLEOTIDE SEQUENCE [LARGE SCALE GENOMIC DNA]</scope>
    <source>
        <strain evidence="6 7">Zn</strain>
    </source>
</reference>
<accession>A0A0C3I460</accession>
<feature type="domain" description="CENP-V/GFA" evidence="5">
    <location>
        <begin position="5"/>
        <end position="127"/>
    </location>
</feature>
<dbReference type="InterPro" id="IPR006913">
    <property type="entry name" value="CENP-V/GFA"/>
</dbReference>
<dbReference type="PANTHER" id="PTHR33337:SF30">
    <property type="entry name" value="DUF636 DOMAIN PROTEIN (AFU_ORTHOLOGUE AFUA_1G03180)"/>
    <property type="match status" value="1"/>
</dbReference>
<dbReference type="PROSITE" id="PS51891">
    <property type="entry name" value="CENP_V_GFA"/>
    <property type="match status" value="1"/>
</dbReference>
<keyword evidence="4" id="KW-0456">Lyase</keyword>
<dbReference type="OrthoDB" id="1601230at2759"/>
<comment type="similarity">
    <text evidence="1">Belongs to the Gfa family.</text>
</comment>
<dbReference type="GO" id="GO:0046872">
    <property type="term" value="F:metal ion binding"/>
    <property type="evidence" value="ECO:0007669"/>
    <property type="project" value="UniProtKB-KW"/>
</dbReference>
<dbReference type="PANTHER" id="PTHR33337">
    <property type="entry name" value="GFA DOMAIN-CONTAINING PROTEIN"/>
    <property type="match status" value="1"/>
</dbReference>
<evidence type="ECO:0000259" key="5">
    <source>
        <dbReference type="PROSITE" id="PS51891"/>
    </source>
</evidence>
<dbReference type="EMBL" id="KN832870">
    <property type="protein sequence ID" value="KIN09112.1"/>
    <property type="molecule type" value="Genomic_DNA"/>
</dbReference>
<evidence type="ECO:0000256" key="2">
    <source>
        <dbReference type="ARBA" id="ARBA00022723"/>
    </source>
</evidence>
<dbReference type="InParanoid" id="A0A0C3I460"/>
<keyword evidence="3" id="KW-0862">Zinc</keyword>
<gene>
    <name evidence="6" type="ORF">OIDMADRAFT_48942</name>
</gene>
<dbReference type="Proteomes" id="UP000054321">
    <property type="component" value="Unassembled WGS sequence"/>
</dbReference>
<name>A0A0C3I460_OIDMZ</name>
<evidence type="ECO:0000313" key="7">
    <source>
        <dbReference type="Proteomes" id="UP000054321"/>
    </source>
</evidence>
<dbReference type="Gene3D" id="3.90.1590.10">
    <property type="entry name" value="glutathione-dependent formaldehyde- activating enzyme (gfa)"/>
    <property type="match status" value="1"/>
</dbReference>
<sequence length="139" mass="15080">MSLVTSGSCWCGSCGYSYTGEPAVKAICHCITCRKICGGTNTVNFAVPEGNFTVTKGALKHFSKEHEFGMMLAIFFCTECGTTLWKEATCDALKGMKLVQAGTLDNKKLLSEAIKVEMYTTERVPWLASIDGAAQVKLF</sequence>
<reference evidence="7" key="2">
    <citation type="submission" date="2015-01" db="EMBL/GenBank/DDBJ databases">
        <title>Evolutionary Origins and Diversification of the Mycorrhizal Mutualists.</title>
        <authorList>
            <consortium name="DOE Joint Genome Institute"/>
            <consortium name="Mycorrhizal Genomics Consortium"/>
            <person name="Kohler A."/>
            <person name="Kuo A."/>
            <person name="Nagy L.G."/>
            <person name="Floudas D."/>
            <person name="Copeland A."/>
            <person name="Barry K.W."/>
            <person name="Cichocki N."/>
            <person name="Veneault-Fourrey C."/>
            <person name="LaButti K."/>
            <person name="Lindquist E.A."/>
            <person name="Lipzen A."/>
            <person name="Lundell T."/>
            <person name="Morin E."/>
            <person name="Murat C."/>
            <person name="Riley R."/>
            <person name="Ohm R."/>
            <person name="Sun H."/>
            <person name="Tunlid A."/>
            <person name="Henrissat B."/>
            <person name="Grigoriev I.V."/>
            <person name="Hibbett D.S."/>
            <person name="Martin F."/>
        </authorList>
    </citation>
    <scope>NUCLEOTIDE SEQUENCE [LARGE SCALE GENOMIC DNA]</scope>
    <source>
        <strain evidence="7">Zn</strain>
    </source>
</reference>
<dbReference type="Pfam" id="PF04828">
    <property type="entry name" value="GFA"/>
    <property type="match status" value="1"/>
</dbReference>
<keyword evidence="7" id="KW-1185">Reference proteome</keyword>